<feature type="chain" id="PRO_5042207863" evidence="1">
    <location>
        <begin position="36"/>
        <end position="197"/>
    </location>
</feature>
<dbReference type="EMBL" id="JADGJQ010000104">
    <property type="protein sequence ID" value="KAJ3169724.1"/>
    <property type="molecule type" value="Genomic_DNA"/>
</dbReference>
<organism evidence="2 3">
    <name type="scientific">Geranomyces variabilis</name>
    <dbReference type="NCBI Taxonomy" id="109894"/>
    <lineage>
        <taxon>Eukaryota</taxon>
        <taxon>Fungi</taxon>
        <taxon>Fungi incertae sedis</taxon>
        <taxon>Chytridiomycota</taxon>
        <taxon>Chytridiomycota incertae sedis</taxon>
        <taxon>Chytridiomycetes</taxon>
        <taxon>Spizellomycetales</taxon>
        <taxon>Powellomycetaceae</taxon>
        <taxon>Geranomyces</taxon>
    </lineage>
</organism>
<evidence type="ECO:0000313" key="3">
    <source>
        <dbReference type="Proteomes" id="UP001212152"/>
    </source>
</evidence>
<accession>A0AAD5TEL1</accession>
<gene>
    <name evidence="2" type="ORF">HDU87_000558</name>
</gene>
<feature type="signal peptide" evidence="1">
    <location>
        <begin position="1"/>
        <end position="35"/>
    </location>
</feature>
<comment type="caution">
    <text evidence="2">The sequence shown here is derived from an EMBL/GenBank/DDBJ whole genome shotgun (WGS) entry which is preliminary data.</text>
</comment>
<keyword evidence="3" id="KW-1185">Reference proteome</keyword>
<dbReference type="Proteomes" id="UP001212152">
    <property type="component" value="Unassembled WGS sequence"/>
</dbReference>
<proteinExistence type="predicted"/>
<name>A0AAD5TEL1_9FUNG</name>
<protein>
    <submittedName>
        <fullName evidence="2">Uncharacterized protein</fullName>
    </submittedName>
</protein>
<sequence length="197" mass="20871">MQAPKEIQRATAWSVGRRLVGRLACIAVLCGLASAATPLPGAPHTIDYLKSPICAGPADSAWSTGRDQLALSAQCITNNVIVHAWHKTELTFGLPVAASDVIQFDMARLSACDPDKDRTLEISQQVGAYIGNTRQARNLLCAVTDRSIPPTDTQLQSFTGFVAGVAAAESQLQTLLQGARQDPQCQAWGLSQSAPSS</sequence>
<evidence type="ECO:0000256" key="1">
    <source>
        <dbReference type="SAM" id="SignalP"/>
    </source>
</evidence>
<evidence type="ECO:0000313" key="2">
    <source>
        <dbReference type="EMBL" id="KAJ3169724.1"/>
    </source>
</evidence>
<keyword evidence="1" id="KW-0732">Signal</keyword>
<dbReference type="AlphaFoldDB" id="A0AAD5TEL1"/>
<reference evidence="2" key="1">
    <citation type="submission" date="2020-05" db="EMBL/GenBank/DDBJ databases">
        <title>Phylogenomic resolution of chytrid fungi.</title>
        <authorList>
            <person name="Stajich J.E."/>
            <person name="Amses K."/>
            <person name="Simmons R."/>
            <person name="Seto K."/>
            <person name="Myers J."/>
            <person name="Bonds A."/>
            <person name="Quandt C.A."/>
            <person name="Barry K."/>
            <person name="Liu P."/>
            <person name="Grigoriev I."/>
            <person name="Longcore J.E."/>
            <person name="James T.Y."/>
        </authorList>
    </citation>
    <scope>NUCLEOTIDE SEQUENCE</scope>
    <source>
        <strain evidence="2">JEL0379</strain>
    </source>
</reference>